<dbReference type="EMBL" id="CAKKNE010000006">
    <property type="protein sequence ID" value="CAH0380175.1"/>
    <property type="molecule type" value="Genomic_DNA"/>
</dbReference>
<feature type="domain" description="WW" evidence="7">
    <location>
        <begin position="56"/>
        <end position="90"/>
    </location>
</feature>
<evidence type="ECO:0008006" key="11">
    <source>
        <dbReference type="Google" id="ProtNLM"/>
    </source>
</evidence>
<dbReference type="InterPro" id="IPR049899">
    <property type="entry name" value="Znf_C2HC_C3H"/>
</dbReference>
<dbReference type="GO" id="GO:0008270">
    <property type="term" value="F:zinc ion binding"/>
    <property type="evidence" value="ECO:0007669"/>
    <property type="project" value="UniProtKB-KW"/>
</dbReference>
<keyword evidence="10" id="KW-1185">Reference proteome</keyword>
<keyword evidence="1" id="KW-0479">Metal-binding</keyword>
<proteinExistence type="predicted"/>
<evidence type="ECO:0000313" key="9">
    <source>
        <dbReference type="EMBL" id="CAH0380175.1"/>
    </source>
</evidence>
<dbReference type="Pfam" id="PF00397">
    <property type="entry name" value="WW"/>
    <property type="match status" value="2"/>
</dbReference>
<evidence type="ECO:0000256" key="2">
    <source>
        <dbReference type="ARBA" id="ARBA00022737"/>
    </source>
</evidence>
<sequence length="567" mass="62571">MPGSGPRVDPSAYAATRQANIARAAELRAQRRAESNGGDSLDALTQDARPARKPRKEVAPGWTQHTCKKTGKSYYHHAATAKTTWTRPPGCYDERENVHPSQNDVPLQEANGRSRRRDDDVRASSSQMSESEFESWLEVLKRRTLTGSQARRASSALARYGAAALDEPQLGRSDSLQSLKNSLRSKRGQTSETLRTKSAADIVDDEPQEEPVRRAKTEQNRRPRGRPEWNSDFATDTTADDDRRREEEEAEQQRALAQRRRAAPKPVDDLPAGWTKHVDKRTGATFYRDEAAGESTWTKPTQPARGAAPPPQEEAYDEPPAQKGYDASGAGARHRTMWKPTNDEEEDQGRWSPPARAQRQASPQKRSPVKRQASPGPAARMSPGPDNGGVPDGAANARLDDACTTCGRKMAGTALDRMEKIHGQRCCPKCAPKKARKTFNMAAKRADGFDGDERRKVLDGAKQVKRELKQKKNSFGGSGVKEGKWKAQSNQLREAMANMRAITKAEKEGKPLPPAMPSGPDMSLIGCPHCGRRFNQKAAERHIPKCQSIKAKPKTLTRGSGRGLGRR</sequence>
<reference evidence="9" key="1">
    <citation type="submission" date="2021-11" db="EMBL/GenBank/DDBJ databases">
        <authorList>
            <consortium name="Genoscope - CEA"/>
            <person name="William W."/>
        </authorList>
    </citation>
    <scope>NUCLEOTIDE SEQUENCE</scope>
</reference>
<evidence type="ECO:0000256" key="6">
    <source>
        <dbReference type="SAM" id="MobiDB-lite"/>
    </source>
</evidence>
<name>A0A8J2X4E7_9STRA</name>
<dbReference type="Proteomes" id="UP000789595">
    <property type="component" value="Unassembled WGS sequence"/>
</dbReference>
<feature type="compositionally biased region" description="Basic and acidic residues" evidence="6">
    <location>
        <begin position="276"/>
        <end position="291"/>
    </location>
</feature>
<organism evidence="9 10">
    <name type="scientific">Pelagomonas calceolata</name>
    <dbReference type="NCBI Taxonomy" id="35677"/>
    <lineage>
        <taxon>Eukaryota</taxon>
        <taxon>Sar</taxon>
        <taxon>Stramenopiles</taxon>
        <taxon>Ochrophyta</taxon>
        <taxon>Pelagophyceae</taxon>
        <taxon>Pelagomonadales</taxon>
        <taxon>Pelagomonadaceae</taxon>
        <taxon>Pelagomonas</taxon>
    </lineage>
</organism>
<dbReference type="InterPro" id="IPR001202">
    <property type="entry name" value="WW_dom"/>
</dbReference>
<evidence type="ECO:0000313" key="10">
    <source>
        <dbReference type="Proteomes" id="UP000789595"/>
    </source>
</evidence>
<dbReference type="SMART" id="SM00456">
    <property type="entry name" value="WW"/>
    <property type="match status" value="2"/>
</dbReference>
<comment type="caution">
    <text evidence="9">The sequence shown here is derived from an EMBL/GenBank/DDBJ whole genome shotgun (WGS) entry which is preliminary data.</text>
</comment>
<feature type="compositionally biased region" description="Basic and acidic residues" evidence="6">
    <location>
        <begin position="210"/>
        <end position="229"/>
    </location>
</feature>
<dbReference type="PANTHER" id="PTHR13555">
    <property type="entry name" value="C2H2 ZINC FINGER CGI-62-RELATED"/>
    <property type="match status" value="1"/>
</dbReference>
<dbReference type="CDD" id="cd00201">
    <property type="entry name" value="WW"/>
    <property type="match status" value="2"/>
</dbReference>
<evidence type="ECO:0000256" key="5">
    <source>
        <dbReference type="PROSITE-ProRule" id="PRU01371"/>
    </source>
</evidence>
<keyword evidence="2" id="KW-0677">Repeat</keyword>
<dbReference type="PANTHER" id="PTHR13555:SF36">
    <property type="entry name" value="ZINC FINGER C2HC DOMAIN-CONTAINING PROTEIN 1B"/>
    <property type="match status" value="1"/>
</dbReference>
<feature type="domain" description="WW" evidence="7">
    <location>
        <begin position="268"/>
        <end position="302"/>
    </location>
</feature>
<dbReference type="Pfam" id="PF13913">
    <property type="entry name" value="zf-C2HC_2"/>
    <property type="match status" value="1"/>
</dbReference>
<evidence type="ECO:0000259" key="7">
    <source>
        <dbReference type="PROSITE" id="PS50020"/>
    </source>
</evidence>
<dbReference type="OrthoDB" id="10066537at2759"/>
<dbReference type="Gene3D" id="2.20.70.10">
    <property type="match status" value="2"/>
</dbReference>
<feature type="region of interest" description="Disordered" evidence="6">
    <location>
        <begin position="27"/>
        <end position="135"/>
    </location>
</feature>
<evidence type="ECO:0000256" key="4">
    <source>
        <dbReference type="ARBA" id="ARBA00022833"/>
    </source>
</evidence>
<accession>A0A8J2X4E7</accession>
<gene>
    <name evidence="9" type="ORF">PECAL_6P18170</name>
</gene>
<feature type="domain" description="C2HC/C3H-type" evidence="8">
    <location>
        <begin position="523"/>
        <end position="552"/>
    </location>
</feature>
<dbReference type="PROSITE" id="PS01159">
    <property type="entry name" value="WW_DOMAIN_1"/>
    <property type="match status" value="2"/>
</dbReference>
<evidence type="ECO:0000259" key="8">
    <source>
        <dbReference type="PROSITE" id="PS52027"/>
    </source>
</evidence>
<protein>
    <recommendedName>
        <fullName evidence="11">WW domain-containing protein</fullName>
    </recommendedName>
</protein>
<evidence type="ECO:0000256" key="3">
    <source>
        <dbReference type="ARBA" id="ARBA00022771"/>
    </source>
</evidence>
<dbReference type="SUPFAM" id="SSF51045">
    <property type="entry name" value="WW domain"/>
    <property type="match status" value="2"/>
</dbReference>
<dbReference type="AlphaFoldDB" id="A0A8J2X4E7"/>
<dbReference type="PROSITE" id="PS50020">
    <property type="entry name" value="WW_DOMAIN_2"/>
    <property type="match status" value="2"/>
</dbReference>
<dbReference type="InterPro" id="IPR036020">
    <property type="entry name" value="WW_dom_sf"/>
</dbReference>
<keyword evidence="4" id="KW-0862">Zinc</keyword>
<feature type="region of interest" description="Disordered" evidence="6">
    <location>
        <begin position="541"/>
        <end position="567"/>
    </location>
</feature>
<keyword evidence="3 5" id="KW-0863">Zinc-finger</keyword>
<feature type="compositionally biased region" description="Basic residues" evidence="6">
    <location>
        <begin position="66"/>
        <end position="75"/>
    </location>
</feature>
<feature type="compositionally biased region" description="Polar residues" evidence="6">
    <location>
        <begin position="172"/>
        <end position="193"/>
    </location>
</feature>
<evidence type="ECO:0000256" key="1">
    <source>
        <dbReference type="ARBA" id="ARBA00022723"/>
    </source>
</evidence>
<dbReference type="InterPro" id="IPR026319">
    <property type="entry name" value="ZC2HC1A/B-like"/>
</dbReference>
<dbReference type="PROSITE" id="PS52027">
    <property type="entry name" value="ZF_C2HC_C3H"/>
    <property type="match status" value="1"/>
</dbReference>
<feature type="region of interest" description="Disordered" evidence="6">
    <location>
        <begin position="164"/>
        <end position="396"/>
    </location>
</feature>